<dbReference type="Proteomes" id="UP001519460">
    <property type="component" value="Unassembled WGS sequence"/>
</dbReference>
<sequence>FWHLWPVYYPNLTDFRQREPDGALGDSYIYCRREKVPVSKTLTQQDHLKGASSLGVSLSDLSRRDLTAQSRDSLNSDGIASPQGYHRVARAQAMRKRRKRPPQ</sequence>
<proteinExistence type="predicted"/>
<evidence type="ECO:0000256" key="1">
    <source>
        <dbReference type="SAM" id="MobiDB-lite"/>
    </source>
</evidence>
<feature type="non-terminal residue" evidence="2">
    <location>
        <position position="103"/>
    </location>
</feature>
<protein>
    <submittedName>
        <fullName evidence="2">Uncharacterized protein</fullName>
    </submittedName>
</protein>
<feature type="compositionally biased region" description="Polar residues" evidence="1">
    <location>
        <begin position="67"/>
        <end position="78"/>
    </location>
</feature>
<comment type="caution">
    <text evidence="2">The sequence shown here is derived from an EMBL/GenBank/DDBJ whole genome shotgun (WGS) entry which is preliminary data.</text>
</comment>
<dbReference type="EMBL" id="JACVVK020000333">
    <property type="protein sequence ID" value="KAK7478092.1"/>
    <property type="molecule type" value="Genomic_DNA"/>
</dbReference>
<feature type="region of interest" description="Disordered" evidence="1">
    <location>
        <begin position="66"/>
        <end position="103"/>
    </location>
</feature>
<evidence type="ECO:0000313" key="3">
    <source>
        <dbReference type="Proteomes" id="UP001519460"/>
    </source>
</evidence>
<name>A0ABD0JT45_9CAEN</name>
<feature type="compositionally biased region" description="Basic residues" evidence="1">
    <location>
        <begin position="87"/>
        <end position="103"/>
    </location>
</feature>
<gene>
    <name evidence="2" type="ORF">BaRGS_00030627</name>
</gene>
<evidence type="ECO:0000313" key="2">
    <source>
        <dbReference type="EMBL" id="KAK7478092.1"/>
    </source>
</evidence>
<reference evidence="2 3" key="1">
    <citation type="journal article" date="2023" name="Sci. Data">
        <title>Genome assembly of the Korean intertidal mud-creeper Batillaria attramentaria.</title>
        <authorList>
            <person name="Patra A.K."/>
            <person name="Ho P.T."/>
            <person name="Jun S."/>
            <person name="Lee S.J."/>
            <person name="Kim Y."/>
            <person name="Won Y.J."/>
        </authorList>
    </citation>
    <scope>NUCLEOTIDE SEQUENCE [LARGE SCALE GENOMIC DNA]</scope>
    <source>
        <strain evidence="2">Wonlab-2016</strain>
    </source>
</reference>
<organism evidence="2 3">
    <name type="scientific">Batillaria attramentaria</name>
    <dbReference type="NCBI Taxonomy" id="370345"/>
    <lineage>
        <taxon>Eukaryota</taxon>
        <taxon>Metazoa</taxon>
        <taxon>Spiralia</taxon>
        <taxon>Lophotrochozoa</taxon>
        <taxon>Mollusca</taxon>
        <taxon>Gastropoda</taxon>
        <taxon>Caenogastropoda</taxon>
        <taxon>Sorbeoconcha</taxon>
        <taxon>Cerithioidea</taxon>
        <taxon>Batillariidae</taxon>
        <taxon>Batillaria</taxon>
    </lineage>
</organism>
<accession>A0ABD0JT45</accession>
<feature type="non-terminal residue" evidence="2">
    <location>
        <position position="1"/>
    </location>
</feature>
<dbReference type="AlphaFoldDB" id="A0ABD0JT45"/>
<keyword evidence="3" id="KW-1185">Reference proteome</keyword>